<organism evidence="1 2">
    <name type="scientific">Halovulum marinum</name>
    <dbReference type="NCBI Taxonomy" id="2662447"/>
    <lineage>
        <taxon>Bacteria</taxon>
        <taxon>Pseudomonadati</taxon>
        <taxon>Pseudomonadota</taxon>
        <taxon>Alphaproteobacteria</taxon>
        <taxon>Rhodobacterales</taxon>
        <taxon>Paracoccaceae</taxon>
        <taxon>Halovulum</taxon>
    </lineage>
</organism>
<protein>
    <submittedName>
        <fullName evidence="1">Uncharacterized protein</fullName>
    </submittedName>
</protein>
<dbReference type="Proteomes" id="UP000474957">
    <property type="component" value="Unassembled WGS sequence"/>
</dbReference>
<dbReference type="EMBL" id="WIND01000002">
    <property type="protein sequence ID" value="MSU88995.1"/>
    <property type="molecule type" value="Genomic_DNA"/>
</dbReference>
<keyword evidence="2" id="KW-1185">Reference proteome</keyword>
<dbReference type="RefSeq" id="WP_154445458.1">
    <property type="nucleotide sequence ID" value="NZ_WIND01000002.1"/>
</dbReference>
<proteinExistence type="predicted"/>
<name>A0A6L5YYS3_9RHOB</name>
<evidence type="ECO:0000313" key="2">
    <source>
        <dbReference type="Proteomes" id="UP000474957"/>
    </source>
</evidence>
<gene>
    <name evidence="1" type="ORF">GE300_05065</name>
</gene>
<comment type="caution">
    <text evidence="1">The sequence shown here is derived from an EMBL/GenBank/DDBJ whole genome shotgun (WGS) entry which is preliminary data.</text>
</comment>
<dbReference type="AlphaFoldDB" id="A0A6L5YYS3"/>
<evidence type="ECO:0000313" key="1">
    <source>
        <dbReference type="EMBL" id="MSU88995.1"/>
    </source>
</evidence>
<reference evidence="1 2" key="1">
    <citation type="submission" date="2019-10" db="EMBL/GenBank/DDBJ databases">
        <title>Cognatihalovulum marinum gen. nov. sp. nov., a new member of the family Rhodobacteraceae isolated from deep seawater of the Northwest Indian Ocean.</title>
        <authorList>
            <person name="Ruan C."/>
            <person name="Wang J."/>
            <person name="Zheng X."/>
            <person name="Song L."/>
            <person name="Zhu Y."/>
            <person name="Huang Y."/>
            <person name="Lu Z."/>
            <person name="Du W."/>
            <person name="Huang L."/>
            <person name="Dai X."/>
        </authorList>
    </citation>
    <scope>NUCLEOTIDE SEQUENCE [LARGE SCALE GENOMIC DNA]</scope>
    <source>
        <strain evidence="1 2">2CG4</strain>
    </source>
</reference>
<sequence length="113" mass="12385">MTEGTLSEALPDGGRLGAARAVYGRIFRALQDSLSRLESGEETAAEARHRQDLFRAHIKQLQSVFEIEGSIDTLGNTIAAGRIDLEAARNEIRDRLARLRERIAGRGVSGQPE</sequence>
<accession>A0A6L5YYS3</accession>